<feature type="region of interest" description="Disordered" evidence="1">
    <location>
        <begin position="307"/>
        <end position="371"/>
    </location>
</feature>
<comment type="caution">
    <text evidence="2">The sequence shown here is derived from an EMBL/GenBank/DDBJ whole genome shotgun (WGS) entry which is preliminary data.</text>
</comment>
<gene>
    <name evidence="2" type="ORF">VNI00_018981</name>
</gene>
<proteinExistence type="predicted"/>
<sequence length="426" mass="47074">MEYGYSPEVHQRYLESQARIARWCDTAEAHSQEYKAPFGARSDANANEQWDGVTRVTRGEPSRSSGIAAPRRFAPAAKSHKLSTSHNQFKLSKPHKSHKSTLPPSYIPPQYAQFQHTRSRTYTTSVLRTSDTGFFDPFRKPKSKPPTPTSKSLLRPTSDATTSAFQSQLRSPVYTSGLWSRTPTSLPTSRVVVREKMTDLASAAKQEIKARGVRQDSVQTPALHGLGVEESVGAALLADRLPSPSSPGSSSTNHGDNRREELLKAAVSYPLENSNSPVMSPVQLSPSSETMSPMLLESGFGARFISHPIIDNHPSPPLPKPPSTSHSVTSRGFTGPTSRDPPVPRSSRLHDSECMDSEEGSHLSHTVVSKRECKPRDIPEHISHIPSSQDTPWEPYVHRYNRSQPSNKIVDGTCEEVENPRRIPYT</sequence>
<feature type="compositionally biased region" description="Polar residues" evidence="1">
    <location>
        <begin position="158"/>
        <end position="168"/>
    </location>
</feature>
<name>A0AAW0ASS0_9AGAR</name>
<accession>A0AAW0ASS0</accession>
<organism evidence="2 3">
    <name type="scientific">Paramarasmius palmivorus</name>
    <dbReference type="NCBI Taxonomy" id="297713"/>
    <lineage>
        <taxon>Eukaryota</taxon>
        <taxon>Fungi</taxon>
        <taxon>Dikarya</taxon>
        <taxon>Basidiomycota</taxon>
        <taxon>Agaricomycotina</taxon>
        <taxon>Agaricomycetes</taxon>
        <taxon>Agaricomycetidae</taxon>
        <taxon>Agaricales</taxon>
        <taxon>Marasmiineae</taxon>
        <taxon>Marasmiaceae</taxon>
        <taxon>Paramarasmius</taxon>
    </lineage>
</organism>
<dbReference type="AlphaFoldDB" id="A0AAW0ASS0"/>
<feature type="region of interest" description="Disordered" evidence="1">
    <location>
        <begin position="40"/>
        <end position="109"/>
    </location>
</feature>
<evidence type="ECO:0000313" key="2">
    <source>
        <dbReference type="EMBL" id="KAK7016180.1"/>
    </source>
</evidence>
<dbReference type="EMBL" id="JAYKXP010000297">
    <property type="protein sequence ID" value="KAK7016180.1"/>
    <property type="molecule type" value="Genomic_DNA"/>
</dbReference>
<protein>
    <submittedName>
        <fullName evidence="2">Uncharacterized protein</fullName>
    </submittedName>
</protein>
<reference evidence="2 3" key="1">
    <citation type="submission" date="2024-01" db="EMBL/GenBank/DDBJ databases">
        <title>A draft genome for a cacao thread blight-causing isolate of Paramarasmius palmivorus.</title>
        <authorList>
            <person name="Baruah I.K."/>
            <person name="Bukari Y."/>
            <person name="Amoako-Attah I."/>
            <person name="Meinhardt L.W."/>
            <person name="Bailey B.A."/>
            <person name="Cohen S.P."/>
        </authorList>
    </citation>
    <scope>NUCLEOTIDE SEQUENCE [LARGE SCALE GENOMIC DNA]</scope>
    <source>
        <strain evidence="2 3">GH-12</strain>
    </source>
</reference>
<feature type="region of interest" description="Disordered" evidence="1">
    <location>
        <begin position="404"/>
        <end position="426"/>
    </location>
</feature>
<keyword evidence="3" id="KW-1185">Reference proteome</keyword>
<feature type="region of interest" description="Disordered" evidence="1">
    <location>
        <begin position="133"/>
        <end position="168"/>
    </location>
</feature>
<evidence type="ECO:0000256" key="1">
    <source>
        <dbReference type="SAM" id="MobiDB-lite"/>
    </source>
</evidence>
<evidence type="ECO:0000313" key="3">
    <source>
        <dbReference type="Proteomes" id="UP001383192"/>
    </source>
</evidence>
<dbReference type="Proteomes" id="UP001383192">
    <property type="component" value="Unassembled WGS sequence"/>
</dbReference>
<feature type="compositionally biased region" description="Polar residues" evidence="1">
    <location>
        <begin position="328"/>
        <end position="337"/>
    </location>
</feature>